<dbReference type="RefSeq" id="WP_076344038.1">
    <property type="nucleotide sequence ID" value="NZ_CP019082.1"/>
</dbReference>
<accession>A0A1U7CLL2</accession>
<proteinExistence type="predicted"/>
<reference evidence="3" key="1">
    <citation type="submission" date="2016-12" db="EMBL/GenBank/DDBJ databases">
        <title>Comparative genomics of four Isosphaeraceae planctomycetes: a common pool of plasmids and glycoside hydrolase genes.</title>
        <authorList>
            <person name="Ivanova A."/>
        </authorList>
    </citation>
    <scope>NUCLEOTIDE SEQUENCE [LARGE SCALE GENOMIC DNA]</scope>
    <source>
        <strain evidence="3">PX4</strain>
    </source>
</reference>
<organism evidence="2 3">
    <name type="scientific">Paludisphaera borealis</name>
    <dbReference type="NCBI Taxonomy" id="1387353"/>
    <lineage>
        <taxon>Bacteria</taxon>
        <taxon>Pseudomonadati</taxon>
        <taxon>Planctomycetota</taxon>
        <taxon>Planctomycetia</taxon>
        <taxon>Isosphaerales</taxon>
        <taxon>Isosphaeraceae</taxon>
        <taxon>Paludisphaera</taxon>
    </lineage>
</organism>
<gene>
    <name evidence="2" type="ORF">BSF38_01283</name>
</gene>
<evidence type="ECO:0000313" key="2">
    <source>
        <dbReference type="EMBL" id="APW59825.1"/>
    </source>
</evidence>
<name>A0A1U7CLL2_9BACT</name>
<evidence type="ECO:0000256" key="1">
    <source>
        <dbReference type="SAM" id="MobiDB-lite"/>
    </source>
</evidence>
<sequence>MRRGLFFAKAVRVFGLGLSLILAVFSGRSDGGDWSLPDGRMGIRTAPLLLLTRPDVQSDVKLEAAQIASLHKTIDDLSQRAQALRGKTGGTVIAERQAIDDAQSQWLTANLSEQQFSRLSQIDLQWEGSSALVSRPAVAEILKLSTSQVRELTHLIADRNARFIKNGFNPAEETAIRRKSLAILSNPQLQAWNGVLGDRCQFVTSPPPEPVVDPAAKQASHDAPR</sequence>
<evidence type="ECO:0000313" key="3">
    <source>
        <dbReference type="Proteomes" id="UP000186309"/>
    </source>
</evidence>
<dbReference type="OrthoDB" id="284659at2"/>
<protein>
    <submittedName>
        <fullName evidence="2">Uncharacterized protein</fullName>
    </submittedName>
</protein>
<keyword evidence="3" id="KW-1185">Reference proteome</keyword>
<feature type="region of interest" description="Disordered" evidence="1">
    <location>
        <begin position="204"/>
        <end position="225"/>
    </location>
</feature>
<dbReference type="KEGG" id="pbor:BSF38_01283"/>
<dbReference type="EMBL" id="CP019082">
    <property type="protein sequence ID" value="APW59825.1"/>
    <property type="molecule type" value="Genomic_DNA"/>
</dbReference>
<dbReference type="AlphaFoldDB" id="A0A1U7CLL2"/>
<dbReference type="Proteomes" id="UP000186309">
    <property type="component" value="Chromosome"/>
</dbReference>